<dbReference type="Pfam" id="PF00892">
    <property type="entry name" value="EamA"/>
    <property type="match status" value="1"/>
</dbReference>
<dbReference type="PANTHER" id="PTHR22911:SF6">
    <property type="entry name" value="SOLUTE CARRIER FAMILY 35 MEMBER G1"/>
    <property type="match status" value="1"/>
</dbReference>
<dbReference type="RefSeq" id="WP_149777448.1">
    <property type="nucleotide sequence ID" value="NZ_FQVK01000044.1"/>
</dbReference>
<dbReference type="SUPFAM" id="SSF103481">
    <property type="entry name" value="Multidrug resistance efflux transporter EmrE"/>
    <property type="match status" value="2"/>
</dbReference>
<keyword evidence="9" id="KW-1185">Reference proteome</keyword>
<feature type="transmembrane region" description="Helical" evidence="6">
    <location>
        <begin position="188"/>
        <end position="209"/>
    </location>
</feature>
<feature type="transmembrane region" description="Helical" evidence="6">
    <location>
        <begin position="126"/>
        <end position="144"/>
    </location>
</feature>
<keyword evidence="4 6" id="KW-1133">Transmembrane helix</keyword>
<dbReference type="EMBL" id="FQVK01000044">
    <property type="protein sequence ID" value="SHF43549.1"/>
    <property type="molecule type" value="Genomic_DNA"/>
</dbReference>
<evidence type="ECO:0000256" key="3">
    <source>
        <dbReference type="ARBA" id="ARBA00022692"/>
    </source>
</evidence>
<dbReference type="OrthoDB" id="8478503at2"/>
<evidence type="ECO:0000313" key="8">
    <source>
        <dbReference type="EMBL" id="SHF43549.1"/>
    </source>
</evidence>
<sequence length="300" mass="32122">MRDCDLPGLGISLRILSGLLMAGMFVSVKAVSADVPLGQIVFFRSFFAIFPLVVFLWIRGEFPSGLATERPGAHFLRAGFGALALFGSFAAVARLNLAEAILISQLSPILMALGAAILLAERLTRWRIWGLALGFAGIVVLVWPELTTYSWERGRLMGYFIGLATAVLTALALIMVRSLNKTESPGAIAFYFVLASMIGGIATLPWGWVVPNGPILGFLVLSGLFGGFGHIAMTLAFRYAEASRLAPFEYVALLWPILADVFIFCLSLATSFLLAAPLILAGAAIAAAEKGRESRGKHLS</sequence>
<comment type="similarity">
    <text evidence="2">Belongs to the drug/metabolite transporter (DMT) superfamily. 10 TMS drug/metabolite exporter (DME) (TC 2.A.7.3) family.</text>
</comment>
<feature type="transmembrane region" description="Helical" evidence="6">
    <location>
        <begin position="156"/>
        <end position="176"/>
    </location>
</feature>
<evidence type="ECO:0000256" key="2">
    <source>
        <dbReference type="ARBA" id="ARBA00009853"/>
    </source>
</evidence>
<feature type="transmembrane region" description="Helical" evidence="6">
    <location>
        <begin position="12"/>
        <end position="31"/>
    </location>
</feature>
<protein>
    <submittedName>
        <fullName evidence="8">EamA domain-containing membrane protein RarD</fullName>
    </submittedName>
</protein>
<proteinExistence type="inferred from homology"/>
<keyword evidence="3 6" id="KW-0812">Transmembrane</keyword>
<feature type="transmembrane region" description="Helical" evidence="6">
    <location>
        <begin position="78"/>
        <end position="95"/>
    </location>
</feature>
<dbReference type="InterPro" id="IPR000620">
    <property type="entry name" value="EamA_dom"/>
</dbReference>
<dbReference type="GO" id="GO:0016020">
    <property type="term" value="C:membrane"/>
    <property type="evidence" value="ECO:0007669"/>
    <property type="project" value="UniProtKB-SubCell"/>
</dbReference>
<evidence type="ECO:0000256" key="4">
    <source>
        <dbReference type="ARBA" id="ARBA00022989"/>
    </source>
</evidence>
<accession>A0A1M5BM29</accession>
<dbReference type="InterPro" id="IPR037185">
    <property type="entry name" value="EmrE-like"/>
</dbReference>
<evidence type="ECO:0000256" key="5">
    <source>
        <dbReference type="ARBA" id="ARBA00023136"/>
    </source>
</evidence>
<reference evidence="8 9" key="1">
    <citation type="submission" date="2016-11" db="EMBL/GenBank/DDBJ databases">
        <authorList>
            <person name="Varghese N."/>
            <person name="Submissions S."/>
        </authorList>
    </citation>
    <scope>NUCLEOTIDE SEQUENCE [LARGE SCALE GENOMIC DNA]</scope>
    <source>
        <strain evidence="8 9">DSM 29341</strain>
    </source>
</reference>
<feature type="transmembrane region" description="Helical" evidence="6">
    <location>
        <begin position="248"/>
        <end position="266"/>
    </location>
</feature>
<name>A0A1M5BM29_9RHOB</name>
<evidence type="ECO:0000256" key="1">
    <source>
        <dbReference type="ARBA" id="ARBA00004141"/>
    </source>
</evidence>
<feature type="transmembrane region" description="Helical" evidence="6">
    <location>
        <begin position="215"/>
        <end position="236"/>
    </location>
</feature>
<evidence type="ECO:0000259" key="7">
    <source>
        <dbReference type="Pfam" id="PF00892"/>
    </source>
</evidence>
<feature type="domain" description="EamA" evidence="7">
    <location>
        <begin position="9"/>
        <end position="142"/>
    </location>
</feature>
<keyword evidence="5 6" id="KW-0472">Membrane</keyword>
<feature type="transmembrane region" description="Helical" evidence="6">
    <location>
        <begin position="101"/>
        <end position="119"/>
    </location>
</feature>
<evidence type="ECO:0000256" key="6">
    <source>
        <dbReference type="SAM" id="Phobius"/>
    </source>
</evidence>
<organism evidence="8 9">
    <name type="scientific">Ruegeria intermedia</name>
    <dbReference type="NCBI Taxonomy" id="996115"/>
    <lineage>
        <taxon>Bacteria</taxon>
        <taxon>Pseudomonadati</taxon>
        <taxon>Pseudomonadota</taxon>
        <taxon>Alphaproteobacteria</taxon>
        <taxon>Rhodobacterales</taxon>
        <taxon>Roseobacteraceae</taxon>
        <taxon>Ruegeria</taxon>
    </lineage>
</organism>
<comment type="subcellular location">
    <subcellularLocation>
        <location evidence="1">Membrane</location>
        <topology evidence="1">Multi-pass membrane protein</topology>
    </subcellularLocation>
</comment>
<evidence type="ECO:0000313" key="9">
    <source>
        <dbReference type="Proteomes" id="UP000325134"/>
    </source>
</evidence>
<feature type="transmembrane region" description="Helical" evidence="6">
    <location>
        <begin position="37"/>
        <end position="58"/>
    </location>
</feature>
<dbReference type="Proteomes" id="UP000325134">
    <property type="component" value="Unassembled WGS sequence"/>
</dbReference>
<dbReference type="AlphaFoldDB" id="A0A1M5BM29"/>
<gene>
    <name evidence="8" type="ORF">SAMN05444279_1444</name>
</gene>
<dbReference type="PANTHER" id="PTHR22911">
    <property type="entry name" value="ACYL-MALONYL CONDENSING ENZYME-RELATED"/>
    <property type="match status" value="1"/>
</dbReference>